<dbReference type="GO" id="GO:0009143">
    <property type="term" value="P:nucleoside triphosphate catabolic process"/>
    <property type="evidence" value="ECO:0007669"/>
    <property type="project" value="InterPro"/>
</dbReference>
<protein>
    <recommendedName>
        <fullName evidence="5">Non-canonical purine NTP pyrophosphatase</fullName>
    </recommendedName>
</protein>
<gene>
    <name evidence="3" type="ORF">ALP15_200061</name>
</gene>
<dbReference type="InterPro" id="IPR002637">
    <property type="entry name" value="RdgB/HAM1"/>
</dbReference>
<dbReference type="Pfam" id="PF01725">
    <property type="entry name" value="Ham1p_like"/>
    <property type="match status" value="1"/>
</dbReference>
<dbReference type="InterPro" id="IPR029001">
    <property type="entry name" value="ITPase-like_fam"/>
</dbReference>
<name>A0A3M6ADB5_PSESS</name>
<evidence type="ECO:0008006" key="5">
    <source>
        <dbReference type="Google" id="ProtNLM"/>
    </source>
</evidence>
<dbReference type="Proteomes" id="UP000272241">
    <property type="component" value="Unassembled WGS sequence"/>
</dbReference>
<accession>A0A3M6ADB5</accession>
<evidence type="ECO:0000256" key="2">
    <source>
        <dbReference type="ARBA" id="ARBA00023080"/>
    </source>
</evidence>
<dbReference type="AlphaFoldDB" id="A0A3M6ADB5"/>
<reference evidence="3 4" key="1">
    <citation type="submission" date="2018-08" db="EMBL/GenBank/DDBJ databases">
        <title>Recombination of ecologically and evolutionarily significant loci maintains genetic cohesion in the Pseudomonas syringae species complex.</title>
        <authorList>
            <person name="Dillon M."/>
            <person name="Thakur S."/>
            <person name="Almeida R.N.D."/>
            <person name="Weir B.S."/>
            <person name="Guttman D.S."/>
        </authorList>
    </citation>
    <scope>NUCLEOTIDE SEQUENCE [LARGE SCALE GENOMIC DNA]</scope>
    <source>
        <strain evidence="3 4">ICMP 11895</strain>
    </source>
</reference>
<organism evidence="3 4">
    <name type="scientific">Pseudomonas savastanoi</name>
    <name type="common">Pseudomonas syringae pv. savastanoi</name>
    <dbReference type="NCBI Taxonomy" id="29438"/>
    <lineage>
        <taxon>Bacteria</taxon>
        <taxon>Pseudomonadati</taxon>
        <taxon>Pseudomonadota</taxon>
        <taxon>Gammaproteobacteria</taxon>
        <taxon>Pseudomonadales</taxon>
        <taxon>Pseudomonadaceae</taxon>
        <taxon>Pseudomonas</taxon>
    </lineage>
</organism>
<dbReference type="SUPFAM" id="SSF52972">
    <property type="entry name" value="ITPase-like"/>
    <property type="match status" value="1"/>
</dbReference>
<keyword evidence="2" id="KW-0546">Nucleotide metabolism</keyword>
<dbReference type="GO" id="GO:0009117">
    <property type="term" value="P:nucleotide metabolic process"/>
    <property type="evidence" value="ECO:0007669"/>
    <property type="project" value="UniProtKB-KW"/>
</dbReference>
<evidence type="ECO:0000256" key="1">
    <source>
        <dbReference type="ARBA" id="ARBA00022801"/>
    </source>
</evidence>
<evidence type="ECO:0000313" key="4">
    <source>
        <dbReference type="Proteomes" id="UP000272241"/>
    </source>
</evidence>
<dbReference type="GO" id="GO:0047429">
    <property type="term" value="F:nucleoside triphosphate diphosphatase activity"/>
    <property type="evidence" value="ECO:0007669"/>
    <property type="project" value="InterPro"/>
</dbReference>
<evidence type="ECO:0000313" key="3">
    <source>
        <dbReference type="EMBL" id="RMV17056.1"/>
    </source>
</evidence>
<proteinExistence type="predicted"/>
<keyword evidence="1" id="KW-0378">Hydrolase</keyword>
<dbReference type="EMBL" id="RBUO01000230">
    <property type="protein sequence ID" value="RMV17056.1"/>
    <property type="molecule type" value="Genomic_DNA"/>
</dbReference>
<sequence length="95" mass="10564">MSGNQHKVNEVQRILAPVGVEVVSVSRKIEELQTEDVHRLVRDKLTKAFEAIGRPLFVEHTGLYLSGLNGLPAGLTQIFWDKLVNRPGFLGDSNL</sequence>
<dbReference type="Gene3D" id="3.90.950.10">
    <property type="match status" value="1"/>
</dbReference>
<comment type="caution">
    <text evidence="3">The sequence shown here is derived from an EMBL/GenBank/DDBJ whole genome shotgun (WGS) entry which is preliminary data.</text>
</comment>